<feature type="compositionally biased region" description="Low complexity" evidence="16">
    <location>
        <begin position="538"/>
        <end position="604"/>
    </location>
</feature>
<evidence type="ECO:0000256" key="5">
    <source>
        <dbReference type="ARBA" id="ARBA00022553"/>
    </source>
</evidence>
<feature type="compositionally biased region" description="Polar residues" evidence="16">
    <location>
        <begin position="882"/>
        <end position="896"/>
    </location>
</feature>
<dbReference type="STRING" id="74873.A0A084WNE9"/>
<organism evidence="18">
    <name type="scientific">Anopheles sinensis</name>
    <name type="common">Mosquito</name>
    <dbReference type="NCBI Taxonomy" id="74873"/>
    <lineage>
        <taxon>Eukaryota</taxon>
        <taxon>Metazoa</taxon>
        <taxon>Ecdysozoa</taxon>
        <taxon>Arthropoda</taxon>
        <taxon>Hexapoda</taxon>
        <taxon>Insecta</taxon>
        <taxon>Pterygota</taxon>
        <taxon>Neoptera</taxon>
        <taxon>Endopterygota</taxon>
        <taxon>Diptera</taxon>
        <taxon>Nematocera</taxon>
        <taxon>Culicoidea</taxon>
        <taxon>Culicidae</taxon>
        <taxon>Anophelinae</taxon>
        <taxon>Anopheles</taxon>
    </lineage>
</organism>
<evidence type="ECO:0000256" key="13">
    <source>
        <dbReference type="ARBA" id="ARBA00042154"/>
    </source>
</evidence>
<evidence type="ECO:0000256" key="7">
    <source>
        <dbReference type="ARBA" id="ARBA00022786"/>
    </source>
</evidence>
<dbReference type="PANTHER" id="PTHR24006">
    <property type="entry name" value="UBIQUITIN CARBOXYL-TERMINAL HYDROLASE"/>
    <property type="match status" value="1"/>
</dbReference>
<dbReference type="Gene3D" id="3.90.70.10">
    <property type="entry name" value="Cysteine proteinases"/>
    <property type="match status" value="1"/>
</dbReference>
<dbReference type="PROSITE" id="PS00972">
    <property type="entry name" value="USP_1"/>
    <property type="match status" value="1"/>
</dbReference>
<dbReference type="VEuPathDB" id="VectorBase:ASIS012250"/>
<dbReference type="OrthoDB" id="420187at2759"/>
<feature type="compositionally biased region" description="Low complexity" evidence="16">
    <location>
        <begin position="1023"/>
        <end position="1032"/>
    </location>
</feature>
<keyword evidence="8" id="KW-0378">Hydrolase</keyword>
<evidence type="ECO:0000256" key="3">
    <source>
        <dbReference type="ARBA" id="ARBA00009085"/>
    </source>
</evidence>
<feature type="compositionally biased region" description="Polar residues" evidence="16">
    <location>
        <begin position="826"/>
        <end position="849"/>
    </location>
</feature>
<dbReference type="PROSITE" id="PS50235">
    <property type="entry name" value="USP_3"/>
    <property type="match status" value="1"/>
</dbReference>
<dbReference type="GO" id="GO:0042981">
    <property type="term" value="P:regulation of apoptotic process"/>
    <property type="evidence" value="ECO:0007669"/>
    <property type="project" value="TreeGrafter"/>
</dbReference>
<evidence type="ECO:0000256" key="10">
    <source>
        <dbReference type="ARBA" id="ARBA00023242"/>
    </source>
</evidence>
<evidence type="ECO:0000313" key="20">
    <source>
        <dbReference type="Proteomes" id="UP000030765"/>
    </source>
</evidence>
<feature type="compositionally biased region" description="Basic and acidic residues" evidence="16">
    <location>
        <begin position="730"/>
        <end position="743"/>
    </location>
</feature>
<feature type="region of interest" description="Disordered" evidence="16">
    <location>
        <begin position="433"/>
        <end position="485"/>
    </location>
</feature>
<feature type="region of interest" description="Disordered" evidence="16">
    <location>
        <begin position="535"/>
        <end position="896"/>
    </location>
</feature>
<dbReference type="EnsemblMetazoa" id="ASIC019836-RA">
    <property type="protein sequence ID" value="ASIC019836-PA"/>
    <property type="gene ID" value="ASIC019836"/>
</dbReference>
<dbReference type="GO" id="GO:0005730">
    <property type="term" value="C:nucleolus"/>
    <property type="evidence" value="ECO:0007669"/>
    <property type="project" value="UniProtKB-SubCell"/>
</dbReference>
<dbReference type="EMBL" id="KE525352">
    <property type="protein sequence ID" value="KFB51743.1"/>
    <property type="molecule type" value="Genomic_DNA"/>
</dbReference>
<evidence type="ECO:0000256" key="12">
    <source>
        <dbReference type="ARBA" id="ARBA00041300"/>
    </source>
</evidence>
<feature type="region of interest" description="Disordered" evidence="16">
    <location>
        <begin position="911"/>
        <end position="1087"/>
    </location>
</feature>
<keyword evidence="20" id="KW-1185">Reference proteome</keyword>
<feature type="compositionally biased region" description="Acidic residues" evidence="16">
    <location>
        <begin position="662"/>
        <end position="676"/>
    </location>
</feature>
<feature type="compositionally biased region" description="Basic and acidic residues" evidence="16">
    <location>
        <begin position="922"/>
        <end position="950"/>
    </location>
</feature>
<feature type="compositionally biased region" description="Polar residues" evidence="16">
    <location>
        <begin position="433"/>
        <end position="451"/>
    </location>
</feature>
<dbReference type="InterPro" id="IPR018200">
    <property type="entry name" value="USP_CS"/>
</dbReference>
<feature type="compositionally biased region" description="Gly residues" evidence="16">
    <location>
        <begin position="1065"/>
        <end position="1080"/>
    </location>
</feature>
<name>A0A084WNE9_ANOSI</name>
<dbReference type="AlphaFoldDB" id="A0A084WNE9"/>
<feature type="compositionally biased region" description="Gly residues" evidence="16">
    <location>
        <begin position="455"/>
        <end position="464"/>
    </location>
</feature>
<keyword evidence="5" id="KW-0597">Phosphoprotein</keyword>
<dbReference type="InterPro" id="IPR028889">
    <property type="entry name" value="USP"/>
</dbReference>
<comment type="subcellular location">
    <subcellularLocation>
        <location evidence="2">Nucleus</location>
        <location evidence="2">Nucleolus</location>
    </subcellularLocation>
</comment>
<evidence type="ECO:0000256" key="4">
    <source>
        <dbReference type="ARBA" id="ARBA00012759"/>
    </source>
</evidence>
<gene>
    <name evidence="18" type="ORF">ZHAS_00019836</name>
</gene>
<dbReference type="Pfam" id="PF00443">
    <property type="entry name" value="UCH"/>
    <property type="match status" value="1"/>
</dbReference>
<keyword evidence="9" id="KW-0788">Thiol protease</keyword>
<evidence type="ECO:0000313" key="18">
    <source>
        <dbReference type="EMBL" id="KFB51743.1"/>
    </source>
</evidence>
<dbReference type="SUPFAM" id="SSF54001">
    <property type="entry name" value="Cysteine proteinases"/>
    <property type="match status" value="1"/>
</dbReference>
<protein>
    <recommendedName>
        <fullName evidence="11">Ubiquitin carboxyl-terminal hydrolase 36</fullName>
        <ecNumber evidence="4">3.4.19.12</ecNumber>
    </recommendedName>
    <alternativeName>
        <fullName evidence="14">Deubiquitinating enzyme 36</fullName>
    </alternativeName>
    <alternativeName>
        <fullName evidence="13">Protein scrawny</fullName>
    </alternativeName>
    <alternativeName>
        <fullName evidence="12">Ubiquitin thioesterase 36</fullName>
    </alternativeName>
    <alternativeName>
        <fullName evidence="15">Ubiquitin-specific-processing protease 36</fullName>
    </alternativeName>
</protein>
<dbReference type="PROSITE" id="PS00973">
    <property type="entry name" value="USP_2"/>
    <property type="match status" value="1"/>
</dbReference>
<evidence type="ECO:0000256" key="2">
    <source>
        <dbReference type="ARBA" id="ARBA00004604"/>
    </source>
</evidence>
<evidence type="ECO:0000256" key="14">
    <source>
        <dbReference type="ARBA" id="ARBA00042420"/>
    </source>
</evidence>
<dbReference type="GO" id="GO:0004843">
    <property type="term" value="F:cysteine-type deubiquitinase activity"/>
    <property type="evidence" value="ECO:0007669"/>
    <property type="project" value="UniProtKB-EC"/>
</dbReference>
<accession>A0A084WNE9</accession>
<dbReference type="GO" id="GO:0016579">
    <property type="term" value="P:protein deubiquitination"/>
    <property type="evidence" value="ECO:0007669"/>
    <property type="project" value="InterPro"/>
</dbReference>
<feature type="domain" description="USP" evidence="17">
    <location>
        <begin position="107"/>
        <end position="416"/>
    </location>
</feature>
<evidence type="ECO:0000313" key="19">
    <source>
        <dbReference type="EnsemblMetazoa" id="ASIC019836-PA"/>
    </source>
</evidence>
<feature type="compositionally biased region" description="Low complexity" evidence="16">
    <location>
        <begin position="973"/>
        <end position="1005"/>
    </location>
</feature>
<keyword evidence="6" id="KW-0645">Protease</keyword>
<evidence type="ECO:0000256" key="6">
    <source>
        <dbReference type="ARBA" id="ARBA00022670"/>
    </source>
</evidence>
<keyword evidence="10" id="KW-0539">Nucleus</keyword>
<evidence type="ECO:0000256" key="16">
    <source>
        <dbReference type="SAM" id="MobiDB-lite"/>
    </source>
</evidence>
<reference evidence="19" key="2">
    <citation type="submission" date="2020-05" db="UniProtKB">
        <authorList>
            <consortium name="EnsemblMetazoa"/>
        </authorList>
    </citation>
    <scope>IDENTIFICATION</scope>
</reference>
<dbReference type="GO" id="GO:0006508">
    <property type="term" value="P:proteolysis"/>
    <property type="evidence" value="ECO:0007669"/>
    <property type="project" value="UniProtKB-KW"/>
</dbReference>
<dbReference type="InterPro" id="IPR001394">
    <property type="entry name" value="Peptidase_C19_UCH"/>
</dbReference>
<dbReference type="Proteomes" id="UP000030765">
    <property type="component" value="Unassembled WGS sequence"/>
</dbReference>
<dbReference type="VEuPathDB" id="VectorBase:ASIC019836"/>
<dbReference type="EMBL" id="ATLV01024593">
    <property type="status" value="NOT_ANNOTATED_CDS"/>
    <property type="molecule type" value="Genomic_DNA"/>
</dbReference>
<dbReference type="InterPro" id="IPR050164">
    <property type="entry name" value="Peptidase_C19"/>
</dbReference>
<dbReference type="FunFam" id="3.90.70.10:FF:000085">
    <property type="entry name" value="Ubiquitin carboxyl-terminal hydrolase 36"/>
    <property type="match status" value="1"/>
</dbReference>
<feature type="compositionally biased region" description="Gly residues" evidence="16">
    <location>
        <begin position="1039"/>
        <end position="1050"/>
    </location>
</feature>
<comment type="similarity">
    <text evidence="3">Belongs to the peptidase C19 family.</text>
</comment>
<evidence type="ECO:0000256" key="8">
    <source>
        <dbReference type="ARBA" id="ARBA00022801"/>
    </source>
</evidence>
<dbReference type="GO" id="GO:0005829">
    <property type="term" value="C:cytosol"/>
    <property type="evidence" value="ECO:0007669"/>
    <property type="project" value="TreeGrafter"/>
</dbReference>
<proteinExistence type="inferred from homology"/>
<dbReference type="EC" id="3.4.19.12" evidence="4"/>
<evidence type="ECO:0000256" key="1">
    <source>
        <dbReference type="ARBA" id="ARBA00000707"/>
    </source>
</evidence>
<sequence length="1087" mass="115339">MHFVRLVRLQFRYFCQVVLRLLIPLWSSLRTTARRRPIRRWQRASSSACLSQIIEDGVTSSSTAASPAASASKKDTATLPTAKRTLFPRENVQIGWKTTGRKWNVGAGMINMGNTCYLNSTLQALFHVPAIANWLLSDVQHRERCDDGGSGGSCIICAMAKTLIESQSNQGAIRPHLVYSKLRLVCKHLVPGRQEDAHEFLRYLVEAMEKSYLGRFKNSKELDQYSKETTPLNQILGGYLRSEVKCPTCCHISTTFQHFEDLLLDIRKANSIDEALEVYFARERLEENGYKCEACKRRVAATKQFSLERAPFALCIQLKRFSVMGGKINKHVELRSRLDLTPYSSPALRGGSNGKLLYRLTSMVTHLGSTQHCGHYTAIGHTDAGGYHVFDDSSVRSIGMHNLTTTNAYILFYELESPVGSAGLPNGVCRTKPSATVGQPSSTATLTSMGHLNSDGGGSSGTPGKGTTTSSSPLRVLGTGGSGGIFPSKLEQKSTFIGPVLPAAASSASSQPNTAITATSNGSVTAAGQQGTSFSLVSSSQKSEPSGSKHTVDASFSSPSSTASTLSNASPLASPVKGMQPQSSQAGSGQPNSKTPKPSSSNGSASYTPTKSNGALKDEKKMSTAAPLLPSMPKLVSSSNKINSPLVNAPTQSSVVSLVPYETDDSSSSDDDDDDGSDKRTAVLIANGGPKRPKQTPAAAGGVYQNGLKPAKVLKAAVFERSEDNDENDDEHRRTDAADERQEMAASRSPQLIKTKSGLWKVSPSSTADQLSFPDSGSSGGSAPSSKASSPATSAGSSPASSPGGGQQPKQQQQQQSHQRNGIDASKSTVLTNGHRNNGSNHHQPTFNGSVGDKRKPMAVNGYHQENQSNGGGVGGGGGGKTRTTNGEMTTGSGGSTVQMLLKLSHRGYGAPVKSWDGQETAMDRELASERREERKRQIEDDRETEMDRGRVKKSKGTATPNGSFGSGGGGSSNPFQSYQNGGKWNGNRNGGNNSHYNNHQNNYHRGGGSYYANGNGQRYHHGGSNSNGFRNNGRRFGGRNGGGAGGGGNFHSKSYHHHQRSESSGGGGGGMASGSGNNGSNGFHHR</sequence>
<comment type="catalytic activity">
    <reaction evidence="1">
        <text>Thiol-dependent hydrolysis of ester, thioester, amide, peptide and isopeptide bonds formed by the C-terminal Gly of ubiquitin (a 76-residue protein attached to proteins as an intracellular targeting signal).</text>
        <dbReference type="EC" id="3.4.19.12"/>
    </reaction>
</comment>
<evidence type="ECO:0000256" key="9">
    <source>
        <dbReference type="ARBA" id="ARBA00022807"/>
    </source>
</evidence>
<dbReference type="InterPro" id="IPR038765">
    <property type="entry name" value="Papain-like_cys_pep_sf"/>
</dbReference>
<feature type="compositionally biased region" description="Gly residues" evidence="16">
    <location>
        <begin position="870"/>
        <end position="881"/>
    </location>
</feature>
<dbReference type="PANTHER" id="PTHR24006:SF758">
    <property type="entry name" value="UBIQUITIN CARBOXYL-TERMINAL HYDROLASE 36"/>
    <property type="match status" value="1"/>
</dbReference>
<evidence type="ECO:0000256" key="11">
    <source>
        <dbReference type="ARBA" id="ARBA00039432"/>
    </source>
</evidence>
<feature type="compositionally biased region" description="Polar residues" evidence="16">
    <location>
        <begin position="763"/>
        <end position="775"/>
    </location>
</feature>
<feature type="compositionally biased region" description="Polar residues" evidence="16">
    <location>
        <begin position="636"/>
        <end position="656"/>
    </location>
</feature>
<reference evidence="18 20" key="1">
    <citation type="journal article" date="2014" name="BMC Genomics">
        <title>Genome sequence of Anopheles sinensis provides insight into genetics basis of mosquito competence for malaria parasites.</title>
        <authorList>
            <person name="Zhou D."/>
            <person name="Zhang D."/>
            <person name="Ding G."/>
            <person name="Shi L."/>
            <person name="Hou Q."/>
            <person name="Ye Y."/>
            <person name="Xu Y."/>
            <person name="Zhou H."/>
            <person name="Xiong C."/>
            <person name="Li S."/>
            <person name="Yu J."/>
            <person name="Hong S."/>
            <person name="Yu X."/>
            <person name="Zou P."/>
            <person name="Chen C."/>
            <person name="Chang X."/>
            <person name="Wang W."/>
            <person name="Lv Y."/>
            <person name="Sun Y."/>
            <person name="Ma L."/>
            <person name="Shen B."/>
            <person name="Zhu C."/>
        </authorList>
    </citation>
    <scope>NUCLEOTIDE SEQUENCE [LARGE SCALE GENOMIC DNA]</scope>
</reference>
<keyword evidence="7" id="KW-0833">Ubl conjugation pathway</keyword>
<dbReference type="OMA" id="VCAMAKT"/>
<feature type="compositionally biased region" description="Low complexity" evidence="16">
    <location>
        <begin position="781"/>
        <end position="817"/>
    </location>
</feature>
<evidence type="ECO:0000256" key="15">
    <source>
        <dbReference type="ARBA" id="ARBA00043009"/>
    </source>
</evidence>
<evidence type="ECO:0000259" key="17">
    <source>
        <dbReference type="PROSITE" id="PS50235"/>
    </source>
</evidence>